<evidence type="ECO:0000256" key="1">
    <source>
        <dbReference type="SAM" id="SignalP"/>
    </source>
</evidence>
<feature type="signal peptide" evidence="1">
    <location>
        <begin position="1"/>
        <end position="21"/>
    </location>
</feature>
<dbReference type="AlphaFoldDB" id="B6STU9"/>
<keyword evidence="1" id="KW-0732">Signal</keyword>
<dbReference type="EMBL" id="EU956164">
    <property type="protein sequence ID" value="ACG28282.1"/>
    <property type="molecule type" value="mRNA"/>
</dbReference>
<dbReference type="HOGENOM" id="CLU_2761480_0_0_1"/>
<dbReference type="EMBL" id="EU967386">
    <property type="protein sequence ID" value="ACG39504.1"/>
    <property type="molecule type" value="mRNA"/>
</dbReference>
<evidence type="ECO:0008006" key="3">
    <source>
        <dbReference type="Google" id="ProtNLM"/>
    </source>
</evidence>
<feature type="chain" id="PRO_5010106719" description="Secreted protein" evidence="1">
    <location>
        <begin position="22"/>
        <end position="70"/>
    </location>
</feature>
<proteinExistence type="evidence at transcript level"/>
<sequence>MQFSMFAACLLAAQLQPGGWCLSESTKLSDVICKTYSVLVKLNLLTGFLSNCWAPEHCCAPYVRLSSCIC</sequence>
<protein>
    <recommendedName>
        <fullName evidence="3">Secreted protein</fullName>
    </recommendedName>
</protein>
<reference evidence="2" key="1">
    <citation type="journal article" date="2009" name="Plant Mol. Biol.">
        <title>Insights into corn genes derived from large-scale cDNA sequencing.</title>
        <authorList>
            <person name="Alexandrov N.N."/>
            <person name="Brover V.V."/>
            <person name="Freidin S."/>
            <person name="Troukhan M.E."/>
            <person name="Tatarinova T.V."/>
            <person name="Zhang H."/>
            <person name="Swaller T.J."/>
            <person name="Lu Y.P."/>
            <person name="Bouck J."/>
            <person name="Flavell R.B."/>
            <person name="Feldmann K.A."/>
        </authorList>
    </citation>
    <scope>NUCLEOTIDE SEQUENCE</scope>
</reference>
<evidence type="ECO:0000313" key="2">
    <source>
        <dbReference type="EMBL" id="ACG28282.1"/>
    </source>
</evidence>
<name>B6STU9_MAIZE</name>
<organism evidence="2">
    <name type="scientific">Zea mays</name>
    <name type="common">Maize</name>
    <dbReference type="NCBI Taxonomy" id="4577"/>
    <lineage>
        <taxon>Eukaryota</taxon>
        <taxon>Viridiplantae</taxon>
        <taxon>Streptophyta</taxon>
        <taxon>Embryophyta</taxon>
        <taxon>Tracheophyta</taxon>
        <taxon>Spermatophyta</taxon>
        <taxon>Magnoliopsida</taxon>
        <taxon>Liliopsida</taxon>
        <taxon>Poales</taxon>
        <taxon>Poaceae</taxon>
        <taxon>PACMAD clade</taxon>
        <taxon>Panicoideae</taxon>
        <taxon>Andropogonodae</taxon>
        <taxon>Andropogoneae</taxon>
        <taxon>Tripsacinae</taxon>
        <taxon>Zea</taxon>
    </lineage>
</organism>
<accession>B6STU9</accession>